<dbReference type="PANTHER" id="PTHR33495">
    <property type="entry name" value="ANTI-SIGMA FACTOR ANTAGONIST TM_1081-RELATED-RELATED"/>
    <property type="match status" value="1"/>
</dbReference>
<dbReference type="Gene3D" id="3.30.750.24">
    <property type="entry name" value="STAS domain"/>
    <property type="match status" value="1"/>
</dbReference>
<dbReference type="Pfam" id="PF01740">
    <property type="entry name" value="STAS"/>
    <property type="match status" value="1"/>
</dbReference>
<dbReference type="OrthoDB" id="9793697at2"/>
<dbReference type="InterPro" id="IPR002645">
    <property type="entry name" value="STAS_dom"/>
</dbReference>
<reference evidence="4 5" key="1">
    <citation type="submission" date="2018-03" db="EMBL/GenBank/DDBJ databases">
        <title>Genomic Encyclopedia of Archaeal and Bacterial Type Strains, Phase II (KMG-II): from individual species to whole genera.</title>
        <authorList>
            <person name="Goeker M."/>
        </authorList>
    </citation>
    <scope>NUCLEOTIDE SEQUENCE [LARGE SCALE GENOMIC DNA]</scope>
    <source>
        <strain evidence="4 5">DSM 45312</strain>
    </source>
</reference>
<evidence type="ECO:0000256" key="1">
    <source>
        <dbReference type="ARBA" id="ARBA00009013"/>
    </source>
</evidence>
<evidence type="ECO:0000256" key="2">
    <source>
        <dbReference type="RuleBase" id="RU003749"/>
    </source>
</evidence>
<dbReference type="EMBL" id="PYGA01000016">
    <property type="protein sequence ID" value="PSK93800.1"/>
    <property type="molecule type" value="Genomic_DNA"/>
</dbReference>
<organism evidence="4 5">
    <name type="scientific">Murinocardiopsis flavida</name>
    <dbReference type="NCBI Taxonomy" id="645275"/>
    <lineage>
        <taxon>Bacteria</taxon>
        <taxon>Bacillati</taxon>
        <taxon>Actinomycetota</taxon>
        <taxon>Actinomycetes</taxon>
        <taxon>Streptosporangiales</taxon>
        <taxon>Nocardiopsidaceae</taxon>
        <taxon>Murinocardiopsis</taxon>
    </lineage>
</organism>
<sequence length="132" mass="13878">MPERSLTLTVEHLGPRALVVLPDLVDAASQRSVGEQVLAALDASGGSLIIDMSDVTFIDSAGLGVLISAHRRARESGAGLAVVAEHPIVLYMLEIAGADQLFTVYPSVHDALYNDPAADPAADRPRAVRPAR</sequence>
<dbReference type="NCBIfam" id="TIGR00377">
    <property type="entry name" value="ant_ant_sig"/>
    <property type="match status" value="1"/>
</dbReference>
<evidence type="ECO:0000259" key="3">
    <source>
        <dbReference type="PROSITE" id="PS50801"/>
    </source>
</evidence>
<comment type="caution">
    <text evidence="4">The sequence shown here is derived from an EMBL/GenBank/DDBJ whole genome shotgun (WGS) entry which is preliminary data.</text>
</comment>
<gene>
    <name evidence="4" type="ORF">CLV63_116207</name>
</gene>
<dbReference type="AlphaFoldDB" id="A0A2P8D999"/>
<evidence type="ECO:0000313" key="4">
    <source>
        <dbReference type="EMBL" id="PSK93800.1"/>
    </source>
</evidence>
<keyword evidence="5" id="KW-1185">Reference proteome</keyword>
<dbReference type="PROSITE" id="PS50801">
    <property type="entry name" value="STAS"/>
    <property type="match status" value="1"/>
</dbReference>
<dbReference type="SUPFAM" id="SSF52091">
    <property type="entry name" value="SpoIIaa-like"/>
    <property type="match status" value="1"/>
</dbReference>
<dbReference type="InterPro" id="IPR036513">
    <property type="entry name" value="STAS_dom_sf"/>
</dbReference>
<dbReference type="InterPro" id="IPR003658">
    <property type="entry name" value="Anti-sigma_ant"/>
</dbReference>
<dbReference type="RefSeq" id="WP_106585050.1">
    <property type="nucleotide sequence ID" value="NZ_PYGA01000016.1"/>
</dbReference>
<dbReference type="GO" id="GO:0043856">
    <property type="term" value="F:anti-sigma factor antagonist activity"/>
    <property type="evidence" value="ECO:0007669"/>
    <property type="project" value="InterPro"/>
</dbReference>
<evidence type="ECO:0000313" key="5">
    <source>
        <dbReference type="Proteomes" id="UP000240542"/>
    </source>
</evidence>
<proteinExistence type="inferred from homology"/>
<protein>
    <recommendedName>
        <fullName evidence="2">Anti-sigma factor antagonist</fullName>
    </recommendedName>
</protein>
<comment type="similarity">
    <text evidence="1 2">Belongs to the anti-sigma-factor antagonist family.</text>
</comment>
<feature type="domain" description="STAS" evidence="3">
    <location>
        <begin position="6"/>
        <end position="115"/>
    </location>
</feature>
<name>A0A2P8D999_9ACTN</name>
<dbReference type="Proteomes" id="UP000240542">
    <property type="component" value="Unassembled WGS sequence"/>
</dbReference>
<dbReference type="CDD" id="cd07043">
    <property type="entry name" value="STAS_anti-anti-sigma_factors"/>
    <property type="match status" value="1"/>
</dbReference>
<dbReference type="PANTHER" id="PTHR33495:SF2">
    <property type="entry name" value="ANTI-SIGMA FACTOR ANTAGONIST TM_1081-RELATED"/>
    <property type="match status" value="1"/>
</dbReference>
<accession>A0A2P8D999</accession>